<protein>
    <recommendedName>
        <fullName evidence="4">DUF3102 domain-containing protein</fullName>
    </recommendedName>
</protein>
<gene>
    <name evidence="2" type="ORF">P343_08065</name>
</gene>
<dbReference type="EMBL" id="AWTC01000006">
    <property type="protein sequence ID" value="EST12060.1"/>
    <property type="molecule type" value="Genomic_DNA"/>
</dbReference>
<evidence type="ECO:0008006" key="4">
    <source>
        <dbReference type="Google" id="ProtNLM"/>
    </source>
</evidence>
<sequence>MSMNEVATRTPVMIAAEINSIKEQTRKLLIVNSIEIGRRLSEAKSLLPHGEWGKWLEESVDYSQRTANNLIKVFQQYGDDQLALFGTSLKSQSLANLSYTQAVALLSVPEDERETFVQEHNVEEMSTRELKKAIKEKEELQARLDNISAKAELDQKELKTTSGLLSKQLEISYKLKEQLKTVQATGDDEAIKRLQDKLDASEQRQKELDEQNKNLQKQLKEKPIDVPVTKVVEKIPDEIVAEIAELRKASVPGGKEAMKFQVCFDHLVSGFRDLLLSLADIPDPETMQKYKGAVHGLIMKMDEKVNN</sequence>
<dbReference type="STRING" id="1395513.P343_08065"/>
<keyword evidence="1" id="KW-0175">Coiled coil</keyword>
<dbReference type="InterPro" id="IPR021451">
    <property type="entry name" value="DUF3102"/>
</dbReference>
<reference evidence="2 3" key="1">
    <citation type="journal article" date="2013" name="Genome Announc.">
        <title>Genome Sequence of Sporolactobacillus laevolacticus DSM442, an Efficient Polymer-Grade D-Lactate Producer from Agricultural Waste Cottonseed as a Nitrogen Source.</title>
        <authorList>
            <person name="Wang H."/>
            <person name="Wang L."/>
            <person name="Ju J."/>
            <person name="Yu B."/>
            <person name="Ma Y."/>
        </authorList>
    </citation>
    <scope>NUCLEOTIDE SEQUENCE [LARGE SCALE GENOMIC DNA]</scope>
    <source>
        <strain evidence="2 3">DSM 442</strain>
    </source>
</reference>
<dbReference type="OrthoDB" id="1690026at2"/>
<comment type="caution">
    <text evidence="2">The sequence shown here is derived from an EMBL/GenBank/DDBJ whole genome shotgun (WGS) entry which is preliminary data.</text>
</comment>
<evidence type="ECO:0000256" key="1">
    <source>
        <dbReference type="SAM" id="Coils"/>
    </source>
</evidence>
<evidence type="ECO:0000313" key="3">
    <source>
        <dbReference type="Proteomes" id="UP000018296"/>
    </source>
</evidence>
<feature type="coiled-coil region" evidence="1">
    <location>
        <begin position="191"/>
        <end position="221"/>
    </location>
</feature>
<proteinExistence type="predicted"/>
<accession>V6IXM3</accession>
<evidence type="ECO:0000313" key="2">
    <source>
        <dbReference type="EMBL" id="EST12060.1"/>
    </source>
</evidence>
<feature type="coiled-coil region" evidence="1">
    <location>
        <begin position="123"/>
        <end position="157"/>
    </location>
</feature>
<dbReference type="eggNOG" id="COG2433">
    <property type="taxonomic scope" value="Bacteria"/>
</dbReference>
<organism evidence="2 3">
    <name type="scientific">Sporolactobacillus laevolacticus DSM 442</name>
    <dbReference type="NCBI Taxonomy" id="1395513"/>
    <lineage>
        <taxon>Bacteria</taxon>
        <taxon>Bacillati</taxon>
        <taxon>Bacillota</taxon>
        <taxon>Bacilli</taxon>
        <taxon>Bacillales</taxon>
        <taxon>Sporolactobacillaceae</taxon>
        <taxon>Sporolactobacillus</taxon>
    </lineage>
</organism>
<dbReference type="PATRIC" id="fig|1395513.3.peg.1635"/>
<dbReference type="Pfam" id="PF11300">
    <property type="entry name" value="DUF3102"/>
    <property type="match status" value="1"/>
</dbReference>
<dbReference type="RefSeq" id="WP_023509881.1">
    <property type="nucleotide sequence ID" value="NZ_AWTC01000006.1"/>
</dbReference>
<keyword evidence="3" id="KW-1185">Reference proteome</keyword>
<name>V6IXM3_9BACL</name>
<dbReference type="Proteomes" id="UP000018296">
    <property type="component" value="Unassembled WGS sequence"/>
</dbReference>
<dbReference type="AlphaFoldDB" id="V6IXM3"/>